<dbReference type="GO" id="GO:0005634">
    <property type="term" value="C:nucleus"/>
    <property type="evidence" value="ECO:0007669"/>
    <property type="project" value="TreeGrafter"/>
</dbReference>
<name>A0A0G2I6F0_9EURO</name>
<accession>A0A0G2I6F0</accession>
<evidence type="ECO:0000313" key="2">
    <source>
        <dbReference type="EMBL" id="KKZ66212.1"/>
    </source>
</evidence>
<sequence length="480" mass="52472">MSTSGASTTWDFAPVINLLHSFSTTSQTPPAAEQVASAATPSVPDINTARDGCQKLGDFGPLWDLLSGGATPGDSQATDDVQPASARPDLSKQQYLASSQNSNEAEALAGSTAETTDGPKVRILLKRKIEENIKNNSRIRHSVFPIAEASDEDDVPPKPKPRPPIALAILQNPNRPVLNQPISARPPRIRSPCRKLSPTKTNKRIEPLLECSAIEKRLDLISMLSARFPKERECLLKLLQVPSTKPHKPNFHPTGVHVFVDISNISVGFHDCIKMARDVPITVRVPRVPLSFRNFSLILERGRSTSKRVLVGSDRFPAIDEAEEIGYEINILERVQKAKDCTPRKKKFFGGSGNARCNGGTGNNAQGLSSGSETNAGPGPERWVEQGVDEILHLKILESLVDSEAPSTIVLATGDAAEAEYSDGFLKMVGRALQKGWAVELVSFSTTTSRAYKRKEFRSQWGAQFRVIKLDEYVEHLLDA</sequence>
<dbReference type="CDD" id="cd18724">
    <property type="entry name" value="PIN_LabA-like"/>
    <property type="match status" value="1"/>
</dbReference>
<feature type="region of interest" description="Disordered" evidence="1">
    <location>
        <begin position="176"/>
        <end position="197"/>
    </location>
</feature>
<dbReference type="InterPro" id="IPR007681">
    <property type="entry name" value="Mog1"/>
</dbReference>
<dbReference type="PANTHER" id="PTHR15837:SF5">
    <property type="entry name" value="NYN DOMAIN-CONTAINING PROTEIN"/>
    <property type="match status" value="1"/>
</dbReference>
<reference evidence="3" key="1">
    <citation type="journal article" date="2015" name="PLoS Genet.">
        <title>The dynamic genome and transcriptome of the human fungal pathogen Blastomyces and close relative Emmonsia.</title>
        <authorList>
            <person name="Munoz J.F."/>
            <person name="Gauthier G.M."/>
            <person name="Desjardins C.A."/>
            <person name="Gallo J.E."/>
            <person name="Holder J."/>
            <person name="Sullivan T.D."/>
            <person name="Marty A.J."/>
            <person name="Carmen J.C."/>
            <person name="Chen Z."/>
            <person name="Ding L."/>
            <person name="Gujja S."/>
            <person name="Magrini V."/>
            <person name="Misas E."/>
            <person name="Mitreva M."/>
            <person name="Priest M."/>
            <person name="Saif S."/>
            <person name="Whiston E.A."/>
            <person name="Young S."/>
            <person name="Zeng Q."/>
            <person name="Goldman W.E."/>
            <person name="Mardis E.R."/>
            <person name="Taylor J.W."/>
            <person name="McEwen J.G."/>
            <person name="Clay O.K."/>
            <person name="Klein B.S."/>
            <person name="Cuomo C.A."/>
        </authorList>
    </citation>
    <scope>NUCLEOTIDE SEQUENCE [LARGE SCALE GENOMIC DNA]</scope>
    <source>
        <strain evidence="3">UAMH 3008</strain>
    </source>
</reference>
<dbReference type="Proteomes" id="UP000034164">
    <property type="component" value="Unassembled WGS sequence"/>
</dbReference>
<dbReference type="VEuPathDB" id="FungiDB:EMCG_08100"/>
<dbReference type="AlphaFoldDB" id="A0A0G2I6F0"/>
<dbReference type="OrthoDB" id="5590473at2759"/>
<dbReference type="EMBL" id="LCZI01000511">
    <property type="protein sequence ID" value="KKZ66212.1"/>
    <property type="molecule type" value="Genomic_DNA"/>
</dbReference>
<evidence type="ECO:0000313" key="3">
    <source>
        <dbReference type="Proteomes" id="UP000034164"/>
    </source>
</evidence>
<dbReference type="GO" id="GO:0006606">
    <property type="term" value="P:protein import into nucleus"/>
    <property type="evidence" value="ECO:0007669"/>
    <property type="project" value="TreeGrafter"/>
</dbReference>
<feature type="region of interest" description="Disordered" evidence="1">
    <location>
        <begin position="352"/>
        <end position="382"/>
    </location>
</feature>
<evidence type="ECO:0000256" key="1">
    <source>
        <dbReference type="SAM" id="MobiDB-lite"/>
    </source>
</evidence>
<protein>
    <recommendedName>
        <fullName evidence="4">NYN domain-containing protein</fullName>
    </recommendedName>
</protein>
<organism evidence="2 3">
    <name type="scientific">[Emmonsia] crescens</name>
    <dbReference type="NCBI Taxonomy" id="73230"/>
    <lineage>
        <taxon>Eukaryota</taxon>
        <taxon>Fungi</taxon>
        <taxon>Dikarya</taxon>
        <taxon>Ascomycota</taxon>
        <taxon>Pezizomycotina</taxon>
        <taxon>Eurotiomycetes</taxon>
        <taxon>Eurotiomycetidae</taxon>
        <taxon>Onygenales</taxon>
        <taxon>Ajellomycetaceae</taxon>
        <taxon>Emergomyces</taxon>
    </lineage>
</organism>
<dbReference type="GO" id="GO:0005085">
    <property type="term" value="F:guanyl-nucleotide exchange factor activity"/>
    <property type="evidence" value="ECO:0007669"/>
    <property type="project" value="TreeGrafter"/>
</dbReference>
<proteinExistence type="predicted"/>
<feature type="region of interest" description="Disordered" evidence="1">
    <location>
        <begin position="66"/>
        <end position="114"/>
    </location>
</feature>
<dbReference type="GO" id="GO:0031267">
    <property type="term" value="F:small GTPase binding"/>
    <property type="evidence" value="ECO:0007669"/>
    <property type="project" value="TreeGrafter"/>
</dbReference>
<evidence type="ECO:0008006" key="4">
    <source>
        <dbReference type="Google" id="ProtNLM"/>
    </source>
</evidence>
<comment type="caution">
    <text evidence="2">The sequence shown here is derived from an EMBL/GenBank/DDBJ whole genome shotgun (WGS) entry which is preliminary data.</text>
</comment>
<dbReference type="PANTHER" id="PTHR15837">
    <property type="entry name" value="RAN GUANINE NUCLEOTIDE RELEASE FACTOR"/>
    <property type="match status" value="1"/>
</dbReference>
<feature type="compositionally biased region" description="Polar residues" evidence="1">
    <location>
        <begin position="91"/>
        <end position="104"/>
    </location>
</feature>
<gene>
    <name evidence="2" type="ORF">EMCG_08100</name>
</gene>
<feature type="compositionally biased region" description="Polar residues" evidence="1">
    <location>
        <begin position="363"/>
        <end position="375"/>
    </location>
</feature>